<sequence length="451" mass="47252">MRQRQQSREATVLEMMKAFADSATVQLWGARNVCLFIPCVAVSSMDGKKASSAAAERLRAAGACELLSSALFIHRRSAGVQEAALRAVACLVSAGTHTSVRAHNWLTLRDAGIAEAIVAAMTTHGSNMSVQDAGIKAVIELARATGHADAAVRLASAEGHQAPATTITISPSRQCTQCIQDQLTTCPVACNARDTTIRQLLNAGASGAVVAALRLFTRLSRQPCQATAALNTIIALADRGGAPQLGAAGAGEAVLAALQRYPRDASLSAAALAAIRALATPHNRARLRRAGTCTALVRSLHSRETLLDRERLAQCSSSLQAVQMLARGGGRSLADAATLARLARAGACEAVPDVLHAAVRYNEHCYVAARMAADALSVIHLLSADAGLAARLSRADAHGAVASAMRAYCGDAEVQRLGQVAKRGLDRAAARRCHSRQLQREAAMSHHLRQD</sequence>
<dbReference type="OrthoDB" id="426293at2759"/>
<dbReference type="Gene3D" id="1.25.10.10">
    <property type="entry name" value="Leucine-rich Repeat Variant"/>
    <property type="match status" value="1"/>
</dbReference>
<comment type="caution">
    <text evidence="1">The sequence shown here is derived from an EMBL/GenBank/DDBJ whole genome shotgun (WGS) entry which is preliminary data.</text>
</comment>
<dbReference type="EMBL" id="JAFCMP010000034">
    <property type="protein sequence ID" value="KAG5190474.1"/>
    <property type="molecule type" value="Genomic_DNA"/>
</dbReference>
<dbReference type="AlphaFoldDB" id="A0A835ZH63"/>
<keyword evidence="2" id="KW-1185">Reference proteome</keyword>
<name>A0A835ZH63_9STRA</name>
<evidence type="ECO:0000313" key="2">
    <source>
        <dbReference type="Proteomes" id="UP000664859"/>
    </source>
</evidence>
<dbReference type="Proteomes" id="UP000664859">
    <property type="component" value="Unassembled WGS sequence"/>
</dbReference>
<organism evidence="1 2">
    <name type="scientific">Tribonema minus</name>
    <dbReference type="NCBI Taxonomy" id="303371"/>
    <lineage>
        <taxon>Eukaryota</taxon>
        <taxon>Sar</taxon>
        <taxon>Stramenopiles</taxon>
        <taxon>Ochrophyta</taxon>
        <taxon>PX clade</taxon>
        <taxon>Xanthophyceae</taxon>
        <taxon>Tribonematales</taxon>
        <taxon>Tribonemataceae</taxon>
        <taxon>Tribonema</taxon>
    </lineage>
</organism>
<evidence type="ECO:0000313" key="1">
    <source>
        <dbReference type="EMBL" id="KAG5190474.1"/>
    </source>
</evidence>
<dbReference type="InterPro" id="IPR011989">
    <property type="entry name" value="ARM-like"/>
</dbReference>
<accession>A0A835ZH63</accession>
<reference evidence="1" key="1">
    <citation type="submission" date="2021-02" db="EMBL/GenBank/DDBJ databases">
        <title>First Annotated Genome of the Yellow-green Alga Tribonema minus.</title>
        <authorList>
            <person name="Mahan K.M."/>
        </authorList>
    </citation>
    <scope>NUCLEOTIDE SEQUENCE</scope>
    <source>
        <strain evidence="1">UTEX B ZZ1240</strain>
    </source>
</reference>
<proteinExistence type="predicted"/>
<gene>
    <name evidence="1" type="ORF">JKP88DRAFT_252269</name>
</gene>
<protein>
    <submittedName>
        <fullName evidence="1">Uncharacterized protein</fullName>
    </submittedName>
</protein>